<dbReference type="Proteomes" id="UP000652761">
    <property type="component" value="Unassembled WGS sequence"/>
</dbReference>
<gene>
    <name evidence="1" type="ORF">Taro_014302</name>
</gene>
<protein>
    <submittedName>
        <fullName evidence="1">Uncharacterized protein</fullName>
    </submittedName>
</protein>
<reference evidence="1" key="1">
    <citation type="submission" date="2017-07" db="EMBL/GenBank/DDBJ databases">
        <title>Taro Niue Genome Assembly and Annotation.</title>
        <authorList>
            <person name="Atibalentja N."/>
            <person name="Keating K."/>
            <person name="Fields C.J."/>
        </authorList>
    </citation>
    <scope>NUCLEOTIDE SEQUENCE</scope>
    <source>
        <strain evidence="1">Niue_2</strain>
        <tissue evidence="1">Leaf</tissue>
    </source>
</reference>
<dbReference type="EMBL" id="NMUH01000591">
    <property type="protein sequence ID" value="MQL81840.1"/>
    <property type="molecule type" value="Genomic_DNA"/>
</dbReference>
<sequence length="65" mass="7572">MSPPPFLSQLEMEQQIAYVTLSFLVVRKQLQVLQPYLRMCLDEVDLQDHLPPHLTRTLPAPWSLV</sequence>
<accession>A0A843UJ12</accession>
<keyword evidence="2" id="KW-1185">Reference proteome</keyword>
<organism evidence="1 2">
    <name type="scientific">Colocasia esculenta</name>
    <name type="common">Wild taro</name>
    <name type="synonym">Arum esculentum</name>
    <dbReference type="NCBI Taxonomy" id="4460"/>
    <lineage>
        <taxon>Eukaryota</taxon>
        <taxon>Viridiplantae</taxon>
        <taxon>Streptophyta</taxon>
        <taxon>Embryophyta</taxon>
        <taxon>Tracheophyta</taxon>
        <taxon>Spermatophyta</taxon>
        <taxon>Magnoliopsida</taxon>
        <taxon>Liliopsida</taxon>
        <taxon>Araceae</taxon>
        <taxon>Aroideae</taxon>
        <taxon>Colocasieae</taxon>
        <taxon>Colocasia</taxon>
    </lineage>
</organism>
<name>A0A843UJ12_COLES</name>
<evidence type="ECO:0000313" key="2">
    <source>
        <dbReference type="Proteomes" id="UP000652761"/>
    </source>
</evidence>
<comment type="caution">
    <text evidence="1">The sequence shown here is derived from an EMBL/GenBank/DDBJ whole genome shotgun (WGS) entry which is preliminary data.</text>
</comment>
<proteinExistence type="predicted"/>
<evidence type="ECO:0000313" key="1">
    <source>
        <dbReference type="EMBL" id="MQL81840.1"/>
    </source>
</evidence>
<dbReference type="AlphaFoldDB" id="A0A843UJ12"/>